<dbReference type="RefSeq" id="WP_279966718.1">
    <property type="nucleotide sequence ID" value="NZ_CP122537.1"/>
</dbReference>
<reference evidence="1 2" key="1">
    <citation type="submission" date="2023-04" db="EMBL/GenBank/DDBJ databases">
        <title>Jannaschia ovalis sp. nov., a marine bacterium isolated from sea tidal flat.</title>
        <authorList>
            <person name="Kwon D.Y."/>
            <person name="Kim J.-J."/>
        </authorList>
    </citation>
    <scope>NUCLEOTIDE SEQUENCE [LARGE SCALE GENOMIC DNA]</scope>
    <source>
        <strain evidence="1 2">GRR-S6-38</strain>
    </source>
</reference>
<name>A0ABY8LEN3_9RHOB</name>
<dbReference type="Proteomes" id="UP001243420">
    <property type="component" value="Chromosome"/>
</dbReference>
<proteinExistence type="predicted"/>
<evidence type="ECO:0000313" key="1">
    <source>
        <dbReference type="EMBL" id="WGH79781.1"/>
    </source>
</evidence>
<gene>
    <name evidence="1" type="ORF">P8627_05830</name>
</gene>
<evidence type="ECO:0000313" key="2">
    <source>
        <dbReference type="Proteomes" id="UP001243420"/>
    </source>
</evidence>
<dbReference type="EMBL" id="CP122537">
    <property type="protein sequence ID" value="WGH79781.1"/>
    <property type="molecule type" value="Genomic_DNA"/>
</dbReference>
<sequence>MRTRLRRFLSEEFGTITTDWVVLTAALLGTGWAVLSTVQDGVEHASVQTAGQLRGSIVSASFGSELCRGGVDALQEREDFRAEHGGGDRIDVGRWLDANGAELTDGALMAEHARLSADLPDLGWTRASTLVATMECAMVIRGLD</sequence>
<organism evidence="1 2">
    <name type="scientific">Jannaschia ovalis</name>
    <dbReference type="NCBI Taxonomy" id="3038773"/>
    <lineage>
        <taxon>Bacteria</taxon>
        <taxon>Pseudomonadati</taxon>
        <taxon>Pseudomonadota</taxon>
        <taxon>Alphaproteobacteria</taxon>
        <taxon>Rhodobacterales</taxon>
        <taxon>Roseobacteraceae</taxon>
        <taxon>Jannaschia</taxon>
    </lineage>
</organism>
<accession>A0ABY8LEN3</accession>
<keyword evidence="2" id="KW-1185">Reference proteome</keyword>
<protein>
    <submittedName>
        <fullName evidence="1">Uncharacterized protein</fullName>
    </submittedName>
</protein>